<sequence length="192" mass="22454">MARIDVASNEYLIQVPLHFLRNRHGRDLERARRYRFAIQQMQEMVYPFMSLTYLVPITEITSAHTNDGESTLESITIGGANERVISAYTSKTMYEFSRLMLIVMRRSSEMLLDRSSKMHKYYSEWDEMKTLLERAHQEVSSELDRVLKQLGGENTRIPELIAYYGFLTRAEACWRALTRAVTSFSSFPEMND</sequence>
<dbReference type="STRING" id="1314790.A0A1Y1VU58"/>
<evidence type="ECO:0000313" key="1">
    <source>
        <dbReference type="EMBL" id="ORX64839.1"/>
    </source>
</evidence>
<gene>
    <name evidence="1" type="ORF">K493DRAFT_321945</name>
</gene>
<dbReference type="OrthoDB" id="68611at2759"/>
<dbReference type="InParanoid" id="A0A1Y1VU58"/>
<dbReference type="EMBL" id="MCFE01001173">
    <property type="protein sequence ID" value="ORX64839.1"/>
    <property type="molecule type" value="Genomic_DNA"/>
</dbReference>
<keyword evidence="2" id="KW-1185">Reference proteome</keyword>
<accession>A0A1Y1VU58</accession>
<evidence type="ECO:0000313" key="2">
    <source>
        <dbReference type="Proteomes" id="UP000193498"/>
    </source>
</evidence>
<comment type="caution">
    <text evidence="1">The sequence shown here is derived from an EMBL/GenBank/DDBJ whole genome shotgun (WGS) entry which is preliminary data.</text>
</comment>
<organism evidence="1 2">
    <name type="scientific">Basidiobolus meristosporus CBS 931.73</name>
    <dbReference type="NCBI Taxonomy" id="1314790"/>
    <lineage>
        <taxon>Eukaryota</taxon>
        <taxon>Fungi</taxon>
        <taxon>Fungi incertae sedis</taxon>
        <taxon>Zoopagomycota</taxon>
        <taxon>Entomophthoromycotina</taxon>
        <taxon>Basidiobolomycetes</taxon>
        <taxon>Basidiobolales</taxon>
        <taxon>Basidiobolaceae</taxon>
        <taxon>Basidiobolus</taxon>
    </lineage>
</organism>
<reference evidence="1 2" key="1">
    <citation type="submission" date="2016-07" db="EMBL/GenBank/DDBJ databases">
        <title>Pervasive Adenine N6-methylation of Active Genes in Fungi.</title>
        <authorList>
            <consortium name="DOE Joint Genome Institute"/>
            <person name="Mondo S.J."/>
            <person name="Dannebaum R.O."/>
            <person name="Kuo R.C."/>
            <person name="Labutti K."/>
            <person name="Haridas S."/>
            <person name="Kuo A."/>
            <person name="Salamov A."/>
            <person name="Ahrendt S.R."/>
            <person name="Lipzen A."/>
            <person name="Sullivan W."/>
            <person name="Andreopoulos W.B."/>
            <person name="Clum A."/>
            <person name="Lindquist E."/>
            <person name="Daum C."/>
            <person name="Ramamoorthy G.K."/>
            <person name="Gryganskyi A."/>
            <person name="Culley D."/>
            <person name="Magnuson J.K."/>
            <person name="James T.Y."/>
            <person name="O'Malley M.A."/>
            <person name="Stajich J.E."/>
            <person name="Spatafora J.W."/>
            <person name="Visel A."/>
            <person name="Grigoriev I.V."/>
        </authorList>
    </citation>
    <scope>NUCLEOTIDE SEQUENCE [LARGE SCALE GENOMIC DNA]</scope>
    <source>
        <strain evidence="1 2">CBS 931.73</strain>
    </source>
</reference>
<proteinExistence type="predicted"/>
<protein>
    <submittedName>
        <fullName evidence="1">Uncharacterized protein</fullName>
    </submittedName>
</protein>
<name>A0A1Y1VU58_9FUNG</name>
<dbReference type="Proteomes" id="UP000193498">
    <property type="component" value="Unassembled WGS sequence"/>
</dbReference>
<dbReference type="AlphaFoldDB" id="A0A1Y1VU58"/>